<sequence>MHFSDTQTSRSVLLRTAVIALGLTASAAGASTFQVTGSFDVTQDVAVGWSPSYYHDNQGVFDPIHEGYALFDEYLRILEDEASVWDSSVIPTSPTTADSVVTSSASVTGTWTFDASFIESIDVLETNPSTDDAQFLGESADVAIFKVSVGGAVVDTGLMTSSKVFALNNAVVGEGGEALDILAINANSEDEPGIESSGVTLFMGFEDDWFEKYDAGDFDSHESFFSGLRVTMMEYEESSHYTEDGTLPTGVSYAAGHLKYETSVSSEIVAGDLSFTNFGAADGSSEESPLLPSAAGDGDDAPVFSFDVAGAGAGDIVFIDPEIAVGYLYALEGDGVITTFIAPSEGAVAVPAGFAGYKVTVVGGARDGEVFNVLPSDPGDLAANALTFAEADGVRALKLEGIWTANAIDPSDFVTFVAGFGFAGAGTNTAITQTALVETVGAPSTVPLPAGMGLLLTGLGGLAVARIRRRAS</sequence>
<organism evidence="3 4">
    <name type="scientific">Poseidonocella sedimentorum</name>
    <dbReference type="NCBI Taxonomy" id="871652"/>
    <lineage>
        <taxon>Bacteria</taxon>
        <taxon>Pseudomonadati</taxon>
        <taxon>Pseudomonadota</taxon>
        <taxon>Alphaproteobacteria</taxon>
        <taxon>Rhodobacterales</taxon>
        <taxon>Roseobacteraceae</taxon>
        <taxon>Poseidonocella</taxon>
    </lineage>
</organism>
<dbReference type="AlphaFoldDB" id="A0A1I6D9L2"/>
<dbReference type="STRING" id="871652.SAMN04515673_102459"/>
<evidence type="ECO:0000313" key="3">
    <source>
        <dbReference type="EMBL" id="SFR02057.1"/>
    </source>
</evidence>
<reference evidence="3 4" key="1">
    <citation type="submission" date="2016-10" db="EMBL/GenBank/DDBJ databases">
        <authorList>
            <person name="de Groot N.N."/>
        </authorList>
    </citation>
    <scope>NUCLEOTIDE SEQUENCE [LARGE SCALE GENOMIC DNA]</scope>
    <source>
        <strain evidence="4">KMM 9023,NRIC 0796,JCM 17311,KCTC 23692</strain>
    </source>
</reference>
<keyword evidence="1" id="KW-0812">Transmembrane</keyword>
<keyword evidence="4" id="KW-1185">Reference proteome</keyword>
<dbReference type="RefSeq" id="WP_092077358.1">
    <property type="nucleotide sequence ID" value="NZ_FOYI01000002.1"/>
</dbReference>
<dbReference type="NCBIfam" id="TIGR03370">
    <property type="entry name" value="VPLPA-CTERM"/>
    <property type="match status" value="1"/>
</dbReference>
<protein>
    <submittedName>
        <fullName evidence="3">VPLPA-CTERM protein sorting domain-containing protein</fullName>
    </submittedName>
</protein>
<evidence type="ECO:0000256" key="2">
    <source>
        <dbReference type="SAM" id="SignalP"/>
    </source>
</evidence>
<feature type="signal peptide" evidence="2">
    <location>
        <begin position="1"/>
        <end position="30"/>
    </location>
</feature>
<dbReference type="Proteomes" id="UP000199302">
    <property type="component" value="Unassembled WGS sequence"/>
</dbReference>
<dbReference type="InterPro" id="IPR022472">
    <property type="entry name" value="VPLPA-CTERM"/>
</dbReference>
<evidence type="ECO:0000313" key="4">
    <source>
        <dbReference type="Proteomes" id="UP000199302"/>
    </source>
</evidence>
<name>A0A1I6D9L2_9RHOB</name>
<keyword evidence="2" id="KW-0732">Signal</keyword>
<feature type="transmembrane region" description="Helical" evidence="1">
    <location>
        <begin position="446"/>
        <end position="465"/>
    </location>
</feature>
<dbReference type="EMBL" id="FOYI01000002">
    <property type="protein sequence ID" value="SFR02057.1"/>
    <property type="molecule type" value="Genomic_DNA"/>
</dbReference>
<evidence type="ECO:0000256" key="1">
    <source>
        <dbReference type="SAM" id="Phobius"/>
    </source>
</evidence>
<dbReference type="OrthoDB" id="5762321at2"/>
<accession>A0A1I6D9L2</accession>
<feature type="chain" id="PRO_5011470710" evidence="2">
    <location>
        <begin position="31"/>
        <end position="472"/>
    </location>
</feature>
<gene>
    <name evidence="3" type="ORF">SAMN04515673_102459</name>
</gene>
<keyword evidence="1" id="KW-0472">Membrane</keyword>
<keyword evidence="1" id="KW-1133">Transmembrane helix</keyword>
<proteinExistence type="predicted"/>